<sequence length="79" mass="9139">MSMDFTPENEKDRIRRLAEEQPALLGKEFTSREYIKHPKSGDLGKTVMYRDAHMKGWAYKTLQPDDLKLSVITGQGKRV</sequence>
<dbReference type="Proteomes" id="UP001162164">
    <property type="component" value="Unassembled WGS sequence"/>
</dbReference>
<reference evidence="1" key="1">
    <citation type="journal article" date="2023" name="Insect Mol. Biol.">
        <title>Genome sequencing provides insights into the evolution of gene families encoding plant cell wall-degrading enzymes in longhorned beetles.</title>
        <authorList>
            <person name="Shin N.R."/>
            <person name="Okamura Y."/>
            <person name="Kirsch R."/>
            <person name="Pauchet Y."/>
        </authorList>
    </citation>
    <scope>NUCLEOTIDE SEQUENCE</scope>
    <source>
        <strain evidence="1">MMC_N1</strain>
    </source>
</reference>
<name>A0ABQ9JVW5_9CUCU</name>
<dbReference type="EMBL" id="JAPWTJ010000147">
    <property type="protein sequence ID" value="KAJ8982079.1"/>
    <property type="molecule type" value="Genomic_DNA"/>
</dbReference>
<evidence type="ECO:0000313" key="1">
    <source>
        <dbReference type="EMBL" id="KAJ8982079.1"/>
    </source>
</evidence>
<evidence type="ECO:0000313" key="2">
    <source>
        <dbReference type="Proteomes" id="UP001162164"/>
    </source>
</evidence>
<protein>
    <submittedName>
        <fullName evidence="1">Uncharacterized protein</fullName>
    </submittedName>
</protein>
<gene>
    <name evidence="1" type="ORF">NQ317_015591</name>
</gene>
<proteinExistence type="predicted"/>
<organism evidence="1 2">
    <name type="scientific">Molorchus minor</name>
    <dbReference type="NCBI Taxonomy" id="1323400"/>
    <lineage>
        <taxon>Eukaryota</taxon>
        <taxon>Metazoa</taxon>
        <taxon>Ecdysozoa</taxon>
        <taxon>Arthropoda</taxon>
        <taxon>Hexapoda</taxon>
        <taxon>Insecta</taxon>
        <taxon>Pterygota</taxon>
        <taxon>Neoptera</taxon>
        <taxon>Endopterygota</taxon>
        <taxon>Coleoptera</taxon>
        <taxon>Polyphaga</taxon>
        <taxon>Cucujiformia</taxon>
        <taxon>Chrysomeloidea</taxon>
        <taxon>Cerambycidae</taxon>
        <taxon>Lamiinae</taxon>
        <taxon>Monochamini</taxon>
        <taxon>Molorchus</taxon>
    </lineage>
</organism>
<accession>A0ABQ9JVW5</accession>
<keyword evidence="2" id="KW-1185">Reference proteome</keyword>
<comment type="caution">
    <text evidence="1">The sequence shown here is derived from an EMBL/GenBank/DDBJ whole genome shotgun (WGS) entry which is preliminary data.</text>
</comment>